<dbReference type="PANTHER" id="PTHR46028:SF2">
    <property type="entry name" value="KYNURENINE 3-MONOOXYGENASE"/>
    <property type="match status" value="1"/>
</dbReference>
<dbReference type="Pfam" id="PF01494">
    <property type="entry name" value="FAD_binding_3"/>
    <property type="match status" value="1"/>
</dbReference>
<evidence type="ECO:0000256" key="5">
    <source>
        <dbReference type="ARBA" id="ARBA00023002"/>
    </source>
</evidence>
<keyword evidence="2" id="KW-0285">Flavoprotein</keyword>
<evidence type="ECO:0000256" key="4">
    <source>
        <dbReference type="ARBA" id="ARBA00022857"/>
    </source>
</evidence>
<gene>
    <name evidence="8" type="ORF">FBZ89_12413</name>
</gene>
<keyword evidence="5" id="KW-0560">Oxidoreductase</keyword>
<proteinExistence type="predicted"/>
<dbReference type="InterPro" id="IPR036188">
    <property type="entry name" value="FAD/NAD-bd_sf"/>
</dbReference>
<dbReference type="Gene3D" id="3.50.50.60">
    <property type="entry name" value="FAD/NAD(P)-binding domain"/>
    <property type="match status" value="1"/>
</dbReference>
<dbReference type="SUPFAM" id="SSF51905">
    <property type="entry name" value="FAD/NAD(P)-binding domain"/>
    <property type="match status" value="1"/>
</dbReference>
<dbReference type="PRINTS" id="PR00420">
    <property type="entry name" value="RNGMNOXGNASE"/>
</dbReference>
<dbReference type="PANTHER" id="PTHR46028">
    <property type="entry name" value="KYNURENINE 3-MONOOXYGENASE"/>
    <property type="match status" value="1"/>
</dbReference>
<organism evidence="8 9">
    <name type="scientific">Nitrospirillum amazonense</name>
    <dbReference type="NCBI Taxonomy" id="28077"/>
    <lineage>
        <taxon>Bacteria</taxon>
        <taxon>Pseudomonadati</taxon>
        <taxon>Pseudomonadota</taxon>
        <taxon>Alphaproteobacteria</taxon>
        <taxon>Rhodospirillales</taxon>
        <taxon>Azospirillaceae</taxon>
        <taxon>Nitrospirillum</taxon>
    </lineage>
</organism>
<comment type="caution">
    <text evidence="8">The sequence shown here is derived from an EMBL/GenBank/DDBJ whole genome shotgun (WGS) entry which is preliminary data.</text>
</comment>
<dbReference type="AlphaFoldDB" id="A0A560ESQ4"/>
<evidence type="ECO:0000256" key="6">
    <source>
        <dbReference type="ARBA" id="ARBA00023033"/>
    </source>
</evidence>
<evidence type="ECO:0000256" key="3">
    <source>
        <dbReference type="ARBA" id="ARBA00022827"/>
    </source>
</evidence>
<protein>
    <submittedName>
        <fullName evidence="8">Kynurenine 3-monooxygenase</fullName>
    </submittedName>
</protein>
<reference evidence="8 9" key="1">
    <citation type="submission" date="2019-06" db="EMBL/GenBank/DDBJ databases">
        <title>Genomic Encyclopedia of Type Strains, Phase IV (KMG-V): Genome sequencing to study the core and pangenomes of soil and plant-associated prokaryotes.</title>
        <authorList>
            <person name="Whitman W."/>
        </authorList>
    </citation>
    <scope>NUCLEOTIDE SEQUENCE [LARGE SCALE GENOMIC DNA]</scope>
    <source>
        <strain evidence="8 9">BR 11880</strain>
    </source>
</reference>
<dbReference type="GO" id="GO:0070189">
    <property type="term" value="P:kynurenine metabolic process"/>
    <property type="evidence" value="ECO:0007669"/>
    <property type="project" value="TreeGrafter"/>
</dbReference>
<dbReference type="GO" id="GO:0071949">
    <property type="term" value="F:FAD binding"/>
    <property type="evidence" value="ECO:0007669"/>
    <property type="project" value="InterPro"/>
</dbReference>
<comment type="cofactor">
    <cofactor evidence="1">
        <name>FAD</name>
        <dbReference type="ChEBI" id="CHEBI:57692"/>
    </cofactor>
</comment>
<dbReference type="InterPro" id="IPR002938">
    <property type="entry name" value="FAD-bd"/>
</dbReference>
<evidence type="ECO:0000259" key="7">
    <source>
        <dbReference type="Pfam" id="PF01494"/>
    </source>
</evidence>
<name>A0A560ESQ4_9PROT</name>
<accession>A0A560ESQ4</accession>
<feature type="domain" description="FAD-binding" evidence="7">
    <location>
        <begin position="2"/>
        <end position="354"/>
    </location>
</feature>
<evidence type="ECO:0000256" key="2">
    <source>
        <dbReference type="ARBA" id="ARBA00022630"/>
    </source>
</evidence>
<dbReference type="RefSeq" id="WP_186457583.1">
    <property type="nucleotide sequence ID" value="NZ_VITN01000024.1"/>
</dbReference>
<evidence type="ECO:0000256" key="1">
    <source>
        <dbReference type="ARBA" id="ARBA00001974"/>
    </source>
</evidence>
<keyword evidence="3" id="KW-0274">FAD</keyword>
<keyword evidence="6 8" id="KW-0503">Monooxygenase</keyword>
<dbReference type="EMBL" id="VITN01000024">
    <property type="protein sequence ID" value="TWB12400.1"/>
    <property type="molecule type" value="Genomic_DNA"/>
</dbReference>
<evidence type="ECO:0000313" key="9">
    <source>
        <dbReference type="Proteomes" id="UP000319859"/>
    </source>
</evidence>
<keyword evidence="4" id="KW-0521">NADP</keyword>
<dbReference type="GO" id="GO:0004502">
    <property type="term" value="F:kynurenine 3-monooxygenase activity"/>
    <property type="evidence" value="ECO:0007669"/>
    <property type="project" value="TreeGrafter"/>
</dbReference>
<evidence type="ECO:0000313" key="8">
    <source>
        <dbReference type="EMBL" id="TWB12400.1"/>
    </source>
</evidence>
<sequence>MTEVVIIGGGLAGLAAAGLLARRGVPVTVLEAQADPRLLPQRPKGRSINLALSARGIRTLEVLDAIDLVRPLAVPMFGRQIHDWHGGEEFQPYDQVGNRAIHSVRRSTLIDALTAVAAGTPNLTLKFGHRCVSIDTDAKTIRVADELGRTMDMAFGALIGADGTHSLVRDAIAKQAHAPARVETLRHCYKELAIPADRAAGLAPNALHIWPRGDVMLIALPNREGSFTATLFFPRDGRLDERQSLDAQKALFDDLFPGVEGALLSDLDRQLAANPTGRIVTTSCESWTAAPGLLVLGDAAHAMAPFYGQGMNCALEDCLKLAAGVPAAEPGGWNWTECFKAFATARRGDVQAIMDLSLSNYSEMSHHVIQDGFRLRRQVEGELARAHPDRFTPLYEMVAFSDIPYAEALARARRQDLAISRWTANKSRREDVNLAAIVAELDTIGYPLA</sequence>
<dbReference type="Proteomes" id="UP000319859">
    <property type="component" value="Unassembled WGS sequence"/>
</dbReference>